<keyword evidence="5" id="KW-0819">tRNA processing</keyword>
<evidence type="ECO:0000256" key="1">
    <source>
        <dbReference type="ARBA" id="ARBA00001946"/>
    </source>
</evidence>
<dbReference type="EMBL" id="UOGB01000089">
    <property type="protein sequence ID" value="VAX17571.1"/>
    <property type="molecule type" value="Genomic_DNA"/>
</dbReference>
<keyword evidence="4 10" id="KW-0808">Transferase</keyword>
<dbReference type="HAMAP" id="MF_00185">
    <property type="entry name" value="IPP_trans"/>
    <property type="match status" value="1"/>
</dbReference>
<dbReference type="GO" id="GO:0052381">
    <property type="term" value="F:tRNA dimethylallyltransferase activity"/>
    <property type="evidence" value="ECO:0007669"/>
    <property type="project" value="UniProtKB-EC"/>
</dbReference>
<keyword evidence="8" id="KW-0460">Magnesium</keyword>
<evidence type="ECO:0000256" key="9">
    <source>
        <dbReference type="ARBA" id="ARBA00049563"/>
    </source>
</evidence>
<dbReference type="EC" id="2.5.1.75" evidence="3"/>
<gene>
    <name evidence="10" type="ORF">MNBD_NITROSPINAE03-1121</name>
</gene>
<dbReference type="InterPro" id="IPR039657">
    <property type="entry name" value="Dimethylallyltransferase"/>
</dbReference>
<comment type="catalytic activity">
    <reaction evidence="9">
        <text>adenosine(37) in tRNA + dimethylallyl diphosphate = N(6)-dimethylallyladenosine(37) in tRNA + diphosphate</text>
        <dbReference type="Rhea" id="RHEA:26482"/>
        <dbReference type="Rhea" id="RHEA-COMP:10162"/>
        <dbReference type="Rhea" id="RHEA-COMP:10375"/>
        <dbReference type="ChEBI" id="CHEBI:33019"/>
        <dbReference type="ChEBI" id="CHEBI:57623"/>
        <dbReference type="ChEBI" id="CHEBI:74411"/>
        <dbReference type="ChEBI" id="CHEBI:74415"/>
        <dbReference type="EC" id="2.5.1.75"/>
    </reaction>
</comment>
<comment type="cofactor">
    <cofactor evidence="1">
        <name>Mg(2+)</name>
        <dbReference type="ChEBI" id="CHEBI:18420"/>
    </cofactor>
</comment>
<dbReference type="PANTHER" id="PTHR11088">
    <property type="entry name" value="TRNA DIMETHYLALLYLTRANSFERASE"/>
    <property type="match status" value="1"/>
</dbReference>
<evidence type="ECO:0000256" key="8">
    <source>
        <dbReference type="ARBA" id="ARBA00022842"/>
    </source>
</evidence>
<organism evidence="10">
    <name type="scientific">hydrothermal vent metagenome</name>
    <dbReference type="NCBI Taxonomy" id="652676"/>
    <lineage>
        <taxon>unclassified sequences</taxon>
        <taxon>metagenomes</taxon>
        <taxon>ecological metagenomes</taxon>
    </lineage>
</organism>
<dbReference type="SUPFAM" id="SSF52540">
    <property type="entry name" value="P-loop containing nucleoside triphosphate hydrolases"/>
    <property type="match status" value="2"/>
</dbReference>
<evidence type="ECO:0000256" key="4">
    <source>
        <dbReference type="ARBA" id="ARBA00022679"/>
    </source>
</evidence>
<evidence type="ECO:0000256" key="7">
    <source>
        <dbReference type="ARBA" id="ARBA00022840"/>
    </source>
</evidence>
<reference evidence="10" key="1">
    <citation type="submission" date="2018-06" db="EMBL/GenBank/DDBJ databases">
        <authorList>
            <person name="Zhirakovskaya E."/>
        </authorList>
    </citation>
    <scope>NUCLEOTIDE SEQUENCE</scope>
</reference>
<dbReference type="Pfam" id="PF01715">
    <property type="entry name" value="IPPT"/>
    <property type="match status" value="1"/>
</dbReference>
<sequence>MASDAPPLLILTGPTASGKSETGIALAERLGAEIISADSVQVYRHFNIGSAKPGAEHLKRVRHHLIDIREPEEKFNVADFQETAGAVARDLWERGKVPLMVGGSSLYIKGIVEGLNLAVNISGEAEVELNRLYEKEGQEGMYERMREVDPASAERVHKNDTYRTRRALGVYMTTGKTMRQIFAENPGRPQFDSLIVSLDMPREDLYRRIEERTVKMLASGWREEVIKLEKMGYNGEVKPMRSVGYRILYEELVGERDAESSFHAILKETKAFAKRQLTWLRNEPGVLFETIGPEDSAEKIADSILKHDEVIEFLRRRQIHY</sequence>
<name>A0A3B1BSR0_9ZZZZ</name>
<protein>
    <recommendedName>
        <fullName evidence="3">tRNA dimethylallyltransferase</fullName>
        <ecNumber evidence="3">2.5.1.75</ecNumber>
    </recommendedName>
</protein>
<dbReference type="AlphaFoldDB" id="A0A3B1BSR0"/>
<dbReference type="GO" id="GO:0005524">
    <property type="term" value="F:ATP binding"/>
    <property type="evidence" value="ECO:0007669"/>
    <property type="project" value="UniProtKB-KW"/>
</dbReference>
<dbReference type="InterPro" id="IPR018022">
    <property type="entry name" value="IPT"/>
</dbReference>
<evidence type="ECO:0000256" key="2">
    <source>
        <dbReference type="ARBA" id="ARBA00005842"/>
    </source>
</evidence>
<dbReference type="InterPro" id="IPR027417">
    <property type="entry name" value="P-loop_NTPase"/>
</dbReference>
<dbReference type="NCBIfam" id="TIGR00174">
    <property type="entry name" value="miaA"/>
    <property type="match status" value="1"/>
</dbReference>
<evidence type="ECO:0000256" key="5">
    <source>
        <dbReference type="ARBA" id="ARBA00022694"/>
    </source>
</evidence>
<evidence type="ECO:0000256" key="6">
    <source>
        <dbReference type="ARBA" id="ARBA00022741"/>
    </source>
</evidence>
<dbReference type="Gene3D" id="1.10.20.140">
    <property type="match status" value="1"/>
</dbReference>
<evidence type="ECO:0000313" key="10">
    <source>
        <dbReference type="EMBL" id="VAX17571.1"/>
    </source>
</evidence>
<dbReference type="PANTHER" id="PTHR11088:SF60">
    <property type="entry name" value="TRNA DIMETHYLALLYLTRANSFERASE"/>
    <property type="match status" value="1"/>
</dbReference>
<accession>A0A3B1BSR0</accession>
<keyword evidence="6" id="KW-0547">Nucleotide-binding</keyword>
<dbReference type="Gene3D" id="3.40.50.300">
    <property type="entry name" value="P-loop containing nucleotide triphosphate hydrolases"/>
    <property type="match status" value="1"/>
</dbReference>
<dbReference type="GO" id="GO:0006400">
    <property type="term" value="P:tRNA modification"/>
    <property type="evidence" value="ECO:0007669"/>
    <property type="project" value="TreeGrafter"/>
</dbReference>
<keyword evidence="7" id="KW-0067">ATP-binding</keyword>
<evidence type="ECO:0000256" key="3">
    <source>
        <dbReference type="ARBA" id="ARBA00012665"/>
    </source>
</evidence>
<comment type="similarity">
    <text evidence="2">Belongs to the IPP transferase family.</text>
</comment>
<proteinExistence type="inferred from homology"/>